<organism evidence="1 2">
    <name type="scientific">Babesia microti (strain RI)</name>
    <dbReference type="NCBI Taxonomy" id="1133968"/>
    <lineage>
        <taxon>Eukaryota</taxon>
        <taxon>Sar</taxon>
        <taxon>Alveolata</taxon>
        <taxon>Apicomplexa</taxon>
        <taxon>Aconoidasida</taxon>
        <taxon>Piroplasmida</taxon>
        <taxon>Babesiidae</taxon>
        <taxon>Babesia</taxon>
    </lineage>
</organism>
<accession>A0A1N6LY95</accession>
<evidence type="ECO:0000313" key="2">
    <source>
        <dbReference type="Proteomes" id="UP000002899"/>
    </source>
</evidence>
<proteinExistence type="predicted"/>
<protein>
    <submittedName>
        <fullName evidence="1">Uncharacterized protein</fullName>
    </submittedName>
</protein>
<dbReference type="Proteomes" id="UP000002899">
    <property type="component" value="Chromosome IV"/>
</dbReference>
<sequence>MMSGNGRMVYSPYGVGVPMDGIYGIPMKWQNQKFAQQQMGQVISSQENLNLNEDGYPYKRQNPNPYQTESINHSKMHYVEVQLINKILEKLGPVSSVSKDEIDALIVENSKIINRLNRAQLMGHKYRIKDIAKLQRNLAFLSQLSRPNL</sequence>
<dbReference type="EMBL" id="LN871599">
    <property type="protein sequence ID" value="SIO73848.1"/>
    <property type="molecule type" value="Genomic_DNA"/>
</dbReference>
<name>A0A1N6LY95_BABMR</name>
<dbReference type="KEGG" id="bmic:BmR1_04g08865"/>
<gene>
    <name evidence="1" type="ORF">BmR1_04g08865</name>
</gene>
<keyword evidence="2" id="KW-1185">Reference proteome</keyword>
<reference evidence="1 2" key="1">
    <citation type="journal article" date="2012" name="Nucleic Acids Res.">
        <title>Sequencing of the smallest Apicomplexan genome from the human pathogen Babesia microti.</title>
        <authorList>
            <person name="Cornillot E."/>
            <person name="Hadj-Kaddour K."/>
            <person name="Dassouli A."/>
            <person name="Noel B."/>
            <person name="Ranwez V."/>
            <person name="Vacherie B."/>
            <person name="Augagneur Y."/>
            <person name="Bres V."/>
            <person name="Duclos A."/>
            <person name="Randazzo S."/>
            <person name="Carcy B."/>
            <person name="Debierre-Grockiego F."/>
            <person name="Delbecq S."/>
            <person name="Moubri-Menage K."/>
            <person name="Shams-Eldin H."/>
            <person name="Usmani-Brown S."/>
            <person name="Bringaud F."/>
            <person name="Wincker P."/>
            <person name="Vivares C.P."/>
            <person name="Schwarz R.T."/>
            <person name="Schetters T.P."/>
            <person name="Krause P.J."/>
            <person name="Gorenflot A."/>
            <person name="Berry V."/>
            <person name="Barbe V."/>
            <person name="Ben Mamoun C."/>
        </authorList>
    </citation>
    <scope>NUCLEOTIDE SEQUENCE [LARGE SCALE GENOMIC DNA]</scope>
    <source>
        <strain evidence="1 2">RI</strain>
    </source>
</reference>
<dbReference type="RefSeq" id="XP_012650358.2">
    <property type="nucleotide sequence ID" value="XM_012794904.2"/>
</dbReference>
<dbReference type="VEuPathDB" id="PiroplasmaDB:BmR1_04g08865"/>
<reference evidence="1 2" key="2">
    <citation type="journal article" date="2013" name="PLoS ONE">
        <title>Whole genome mapping and re-organization of the nuclear and mitochondrial genomes of Babesia microti isolates.</title>
        <authorList>
            <person name="Cornillot E."/>
            <person name="Dassouli A."/>
            <person name="Garg A."/>
            <person name="Pachikara N."/>
            <person name="Randazzo S."/>
            <person name="Depoix D."/>
            <person name="Carcy B."/>
            <person name="Delbecq S."/>
            <person name="Frutos R."/>
            <person name="Silva J.C."/>
            <person name="Sutton R."/>
            <person name="Krause P.J."/>
            <person name="Mamoun C.B."/>
        </authorList>
    </citation>
    <scope>NUCLEOTIDE SEQUENCE [LARGE SCALE GENOMIC DNA]</scope>
    <source>
        <strain evidence="1 2">RI</strain>
    </source>
</reference>
<dbReference type="GeneID" id="24426404"/>
<evidence type="ECO:0000313" key="1">
    <source>
        <dbReference type="EMBL" id="SIO73848.1"/>
    </source>
</evidence>
<reference evidence="1 2" key="3">
    <citation type="journal article" date="2016" name="Sci. Rep.">
        <title>Genome-wide diversity and gene expression profiling of Babesia microti isolates identify polymorphic genes that mediate host-pathogen interactions.</title>
        <authorList>
            <person name="Silva J.C."/>
            <person name="Cornillot E."/>
            <person name="McCracken C."/>
            <person name="Usmani-Brown S."/>
            <person name="Dwivedi A."/>
            <person name="Ifeonu O.O."/>
            <person name="Crabtree J."/>
            <person name="Gotia H.T."/>
            <person name="Virji A.Z."/>
            <person name="Reynes C."/>
            <person name="Colinge J."/>
            <person name="Kumar V."/>
            <person name="Lawres L."/>
            <person name="Pazzi J.E."/>
            <person name="Pablo J.V."/>
            <person name="Hung C."/>
            <person name="Brancato J."/>
            <person name="Kumari P."/>
            <person name="Orvis J."/>
            <person name="Tretina K."/>
            <person name="Chibucos M."/>
            <person name="Ott S."/>
            <person name="Sadzewicz L."/>
            <person name="Sengamalay N."/>
            <person name="Shetty A.C."/>
            <person name="Su Q."/>
            <person name="Tallon L."/>
            <person name="Fraser C.M."/>
            <person name="Frutos R."/>
            <person name="Molina D.M."/>
            <person name="Krause P.J."/>
            <person name="Ben Mamoun C."/>
        </authorList>
    </citation>
    <scope>NUCLEOTIDE SEQUENCE [LARGE SCALE GENOMIC DNA]</scope>
    <source>
        <strain evidence="1 2">RI</strain>
    </source>
</reference>
<dbReference type="AlphaFoldDB" id="A0A1N6LY95"/>